<evidence type="ECO:0000256" key="1">
    <source>
        <dbReference type="SAM" id="MobiDB-lite"/>
    </source>
</evidence>
<keyword evidence="2" id="KW-0472">Membrane</keyword>
<name>A0ABD1ZT37_9MARC</name>
<dbReference type="AlphaFoldDB" id="A0ABD1ZT37"/>
<accession>A0ABD1ZT37</accession>
<proteinExistence type="predicted"/>
<protein>
    <submittedName>
        <fullName evidence="3">Uncharacterized protein</fullName>
    </submittedName>
</protein>
<sequence length="118" mass="13055">MQDAWESASVMVAAIAANEQERHSSATGRTTTTTWEGGRQEVPANERCEDGWGGILRRTGRESIEIDGGGDCGKNGVQLPPLLRSLHGRTLLYGIFLLLLFFFRINMQLSLFLFPKSV</sequence>
<evidence type="ECO:0000256" key="2">
    <source>
        <dbReference type="SAM" id="Phobius"/>
    </source>
</evidence>
<reference evidence="3 4" key="1">
    <citation type="submission" date="2024-09" db="EMBL/GenBank/DDBJ databases">
        <title>Chromosome-scale assembly of Riccia fluitans.</title>
        <authorList>
            <person name="Paukszto L."/>
            <person name="Sawicki J."/>
            <person name="Karawczyk K."/>
            <person name="Piernik-Szablinska J."/>
            <person name="Szczecinska M."/>
            <person name="Mazdziarz M."/>
        </authorList>
    </citation>
    <scope>NUCLEOTIDE SEQUENCE [LARGE SCALE GENOMIC DNA]</scope>
    <source>
        <strain evidence="3">Rf_01</strain>
        <tissue evidence="3">Aerial parts of the thallus</tissue>
    </source>
</reference>
<dbReference type="EMBL" id="JBHFFA010000001">
    <property type="protein sequence ID" value="KAL2654171.1"/>
    <property type="molecule type" value="Genomic_DNA"/>
</dbReference>
<evidence type="ECO:0000313" key="4">
    <source>
        <dbReference type="Proteomes" id="UP001605036"/>
    </source>
</evidence>
<keyword evidence="2" id="KW-0812">Transmembrane</keyword>
<evidence type="ECO:0000313" key="3">
    <source>
        <dbReference type="EMBL" id="KAL2654171.1"/>
    </source>
</evidence>
<comment type="caution">
    <text evidence="3">The sequence shown here is derived from an EMBL/GenBank/DDBJ whole genome shotgun (WGS) entry which is preliminary data.</text>
</comment>
<keyword evidence="2" id="KW-1133">Transmembrane helix</keyword>
<feature type="transmembrane region" description="Helical" evidence="2">
    <location>
        <begin position="91"/>
        <end position="114"/>
    </location>
</feature>
<keyword evidence="4" id="KW-1185">Reference proteome</keyword>
<feature type="region of interest" description="Disordered" evidence="1">
    <location>
        <begin position="19"/>
        <end position="39"/>
    </location>
</feature>
<gene>
    <name evidence="3" type="ORF">R1flu_022299</name>
</gene>
<organism evidence="3 4">
    <name type="scientific">Riccia fluitans</name>
    <dbReference type="NCBI Taxonomy" id="41844"/>
    <lineage>
        <taxon>Eukaryota</taxon>
        <taxon>Viridiplantae</taxon>
        <taxon>Streptophyta</taxon>
        <taxon>Embryophyta</taxon>
        <taxon>Marchantiophyta</taxon>
        <taxon>Marchantiopsida</taxon>
        <taxon>Marchantiidae</taxon>
        <taxon>Marchantiales</taxon>
        <taxon>Ricciaceae</taxon>
        <taxon>Riccia</taxon>
    </lineage>
</organism>
<dbReference type="Proteomes" id="UP001605036">
    <property type="component" value="Unassembled WGS sequence"/>
</dbReference>